<dbReference type="InterPro" id="IPR013783">
    <property type="entry name" value="Ig-like_fold"/>
</dbReference>
<feature type="region of interest" description="Disordered" evidence="1">
    <location>
        <begin position="21"/>
        <end position="49"/>
    </location>
</feature>
<dbReference type="PANTHER" id="PTHR48421:SF1">
    <property type="entry name" value="MYCBP-ASSOCIATED PROTEIN"/>
    <property type="match status" value="1"/>
</dbReference>
<proteinExistence type="predicted"/>
<dbReference type="FunFam" id="2.60.40.10:FF:001106">
    <property type="entry name" value="MYCBP associated protein"/>
    <property type="match status" value="1"/>
</dbReference>
<name>G7PUA8_MACFA</name>
<feature type="compositionally biased region" description="Basic and acidic residues" evidence="1">
    <location>
        <begin position="175"/>
        <end position="188"/>
    </location>
</feature>
<dbReference type="Proteomes" id="UP000009130">
    <property type="component" value="Chromosome 16"/>
</dbReference>
<accession>G7PUA8</accession>
<evidence type="ECO:0000256" key="1">
    <source>
        <dbReference type="SAM" id="MobiDB-lite"/>
    </source>
</evidence>
<dbReference type="eggNOG" id="ENOG502QT8X">
    <property type="taxonomic scope" value="Eukaryota"/>
</dbReference>
<reference evidence="2" key="1">
    <citation type="journal article" date="2011" name="Nat. Biotechnol.">
        <title>Genome sequencing and comparison of two nonhuman primate animal models, the cynomolgus and Chinese rhesus macaques.</title>
        <authorList>
            <person name="Yan G."/>
            <person name="Zhang G."/>
            <person name="Fang X."/>
            <person name="Zhang Y."/>
            <person name="Li C."/>
            <person name="Ling F."/>
            <person name="Cooper D.N."/>
            <person name="Li Q."/>
            <person name="Li Y."/>
            <person name="van Gool A.J."/>
            <person name="Du H."/>
            <person name="Chen J."/>
            <person name="Chen R."/>
            <person name="Zhang P."/>
            <person name="Huang Z."/>
            <person name="Thompson J.R."/>
            <person name="Meng Y."/>
            <person name="Bai Y."/>
            <person name="Wang J."/>
            <person name="Zhuo M."/>
            <person name="Wang T."/>
            <person name="Huang Y."/>
            <person name="Wei L."/>
            <person name="Li J."/>
            <person name="Wang Z."/>
            <person name="Hu H."/>
            <person name="Yang P."/>
            <person name="Le L."/>
            <person name="Stenson P.D."/>
            <person name="Li B."/>
            <person name="Liu X."/>
            <person name="Ball E.V."/>
            <person name="An N."/>
            <person name="Huang Q."/>
            <person name="Zhang Y."/>
            <person name="Fan W."/>
            <person name="Zhang X."/>
            <person name="Li Y."/>
            <person name="Wang W."/>
            <person name="Katze M.G."/>
            <person name="Su B."/>
            <person name="Nielsen R."/>
            <person name="Yang H."/>
            <person name="Wang J."/>
            <person name="Wang X."/>
            <person name="Wang J."/>
        </authorList>
    </citation>
    <scope>NUCLEOTIDE SEQUENCE [LARGE SCALE GENOMIC DNA]</scope>
    <source>
        <strain evidence="2">CE-4</strain>
    </source>
</reference>
<organism>
    <name type="scientific">Macaca fascicularis</name>
    <name type="common">Crab-eating macaque</name>
    <name type="synonym">Cynomolgus monkey</name>
    <dbReference type="NCBI Taxonomy" id="9541"/>
    <lineage>
        <taxon>Eukaryota</taxon>
        <taxon>Metazoa</taxon>
        <taxon>Chordata</taxon>
        <taxon>Craniata</taxon>
        <taxon>Vertebrata</taxon>
        <taxon>Euteleostomi</taxon>
        <taxon>Mammalia</taxon>
        <taxon>Eutheria</taxon>
        <taxon>Euarchontoglires</taxon>
        <taxon>Primates</taxon>
        <taxon>Haplorrhini</taxon>
        <taxon>Catarrhini</taxon>
        <taxon>Cercopithecidae</taxon>
        <taxon>Cercopithecinae</taxon>
        <taxon>Macaca</taxon>
    </lineage>
</organism>
<sequence length="1005" mass="115193">MKSLKKDSRLKITPARLLEAAESFKEKKRAKGPEQPTPPIQEEPEPVSNVLQGDDILALAIKKEDLKEQHIPRLTEKEDKRVITQKFIIRKLKPTDPRRKVCHLVARPANPDAATKPLDYSGPGDSFDGSDQILPHHILGSLQDFKRIALARGNTRLAELIPTSPCLMTLISAKGESKQKAPKEEKRPPWAPPPQHNFLKNWQRNIALRKKQQEALSEHLKKPISELLMHTGETYRRIQEERELIDCTLPTRRDRKSWENSGFWSRLEYLGDEMTGLVMTKTKTQRGLMEPITHIGKPHSIRVETGLPAQRDASYRYTWDRSLFLIYRRKELQKIMAELDFSQQRQVGIAVHLTFETLEGEKTSSELTVVNNGTVAIWYDWRRQHQPDTFQDLKKNRMQRFYFNSREGVILPGETKTFTFFFKSLTAGIFREFWEFRTHPTLLGGAVLQVNLHAVSLTQDVFEDERKVLESKLMAHEAVTIVHEVLQEVLMGVLTPERTPSPVDAYLTKEDLFRHRNPQLHYEHQVVQSLHELWRQYMTLPPNAEEARPGDKEHVSPIATEKASVNAELLPRFRSPTISEPQVPQPENEALRESGSQKARVGTKSPQQKSIMEEILVEESPDVDSAKSPWEPDGLPLLEWNLCLEDFRKAVMVLPDENQREDALMRLNKAALELCQKPRPLQSNLLHQMGLQLWRDVIDSLVSHSLWLRSLLGLPEKETIYLNVPEEQDQKSPAIMEVKVPVGKVGKEERKGAAQEKKQLGIKDKEDKKGARDRPNSKKHRAKDDKKVIKSTSRDRFSLEDPMPDINLPSQEPIDPLVMEKYTQRLHSEVKGSTQQPFPRLPPASFILFSLQTISAHSIMVEAELLQEGHPHQKSPAIMEVKVPVGKVGKEERKGAAQEKKQLGIKDKEDKKGARDRPNSKKHRAKDDKKVIKSTSRDRFSLEDPMPDINLPSQEPIDPLVMEKYTQRLHSEVHGLLDTLVTDLMVLADELSPIKNVEEPLRLCT</sequence>
<dbReference type="PANTHER" id="PTHR48421">
    <property type="entry name" value="MYCBP-ASSOCIATED PROTEIN"/>
    <property type="match status" value="1"/>
</dbReference>
<dbReference type="InterPro" id="IPR032707">
    <property type="entry name" value="MYCBPAP"/>
</dbReference>
<evidence type="ECO:0000313" key="2">
    <source>
        <dbReference type="EMBL" id="EHH57957.1"/>
    </source>
</evidence>
<feature type="region of interest" description="Disordered" evidence="1">
    <location>
        <begin position="746"/>
        <end position="812"/>
    </location>
</feature>
<dbReference type="Pfam" id="PF14646">
    <property type="entry name" value="MYCBPAP"/>
    <property type="match status" value="2"/>
</dbReference>
<gene>
    <name evidence="2" type="ORF">EGM_07711</name>
</gene>
<feature type="region of interest" description="Disordered" evidence="1">
    <location>
        <begin position="576"/>
        <end position="608"/>
    </location>
</feature>
<feature type="compositionally biased region" description="Basic and acidic residues" evidence="1">
    <location>
        <begin position="889"/>
        <end position="942"/>
    </location>
</feature>
<dbReference type="EMBL" id="CM001291">
    <property type="protein sequence ID" value="EHH57957.1"/>
    <property type="molecule type" value="Genomic_DNA"/>
</dbReference>
<dbReference type="AlphaFoldDB" id="G7PUA8"/>
<dbReference type="Gene3D" id="2.60.40.10">
    <property type="entry name" value="Immunoglobulins"/>
    <property type="match status" value="1"/>
</dbReference>
<feature type="region of interest" description="Disordered" evidence="1">
    <location>
        <begin position="889"/>
        <end position="955"/>
    </location>
</feature>
<feature type="compositionally biased region" description="Basic and acidic residues" evidence="1">
    <location>
        <begin position="746"/>
        <end position="799"/>
    </location>
</feature>
<evidence type="ECO:0008006" key="3">
    <source>
        <dbReference type="Google" id="ProtNLM"/>
    </source>
</evidence>
<feature type="region of interest" description="Disordered" evidence="1">
    <location>
        <begin position="175"/>
        <end position="196"/>
    </location>
</feature>
<protein>
    <recommendedName>
        <fullName evidence="3">MYCBP associated protein</fullName>
    </recommendedName>
</protein>